<name>A0ABM4TLT5_DROSZ</name>
<evidence type="ECO:0000313" key="3">
    <source>
        <dbReference type="RefSeq" id="XP_070850927.1"/>
    </source>
</evidence>
<sequence length="79" mass="9045">MTLEVLLFLAILPMGRNEGGECTTGLLVDPQQCYPQEEIFKNPYPIPLQSVTAKRLQLPWWCALLESLFLLLLMKLLQL</sequence>
<evidence type="ECO:0008006" key="4">
    <source>
        <dbReference type="Google" id="ProtNLM"/>
    </source>
</evidence>
<reference evidence="3" key="1">
    <citation type="submission" date="2025-08" db="UniProtKB">
        <authorList>
            <consortium name="RefSeq"/>
        </authorList>
    </citation>
    <scope>IDENTIFICATION</scope>
</reference>
<organism evidence="2 3">
    <name type="scientific">Drosophila suzukii</name>
    <name type="common">Spotted-wing drosophila fruit fly</name>
    <dbReference type="NCBI Taxonomy" id="28584"/>
    <lineage>
        <taxon>Eukaryota</taxon>
        <taxon>Metazoa</taxon>
        <taxon>Ecdysozoa</taxon>
        <taxon>Arthropoda</taxon>
        <taxon>Hexapoda</taxon>
        <taxon>Insecta</taxon>
        <taxon>Pterygota</taxon>
        <taxon>Neoptera</taxon>
        <taxon>Endopterygota</taxon>
        <taxon>Diptera</taxon>
        <taxon>Brachycera</taxon>
        <taxon>Muscomorpha</taxon>
        <taxon>Ephydroidea</taxon>
        <taxon>Drosophilidae</taxon>
        <taxon>Drosophila</taxon>
        <taxon>Sophophora</taxon>
    </lineage>
</organism>
<dbReference type="RefSeq" id="XP_070850927.1">
    <property type="nucleotide sequence ID" value="XM_070994826.1"/>
</dbReference>
<protein>
    <recommendedName>
        <fullName evidence="4">Secreted protein</fullName>
    </recommendedName>
</protein>
<accession>A0ABM4TLT5</accession>
<dbReference type="GeneID" id="108008924"/>
<feature type="signal peptide" evidence="1">
    <location>
        <begin position="1"/>
        <end position="19"/>
    </location>
</feature>
<evidence type="ECO:0000256" key="1">
    <source>
        <dbReference type="SAM" id="SignalP"/>
    </source>
</evidence>
<proteinExistence type="predicted"/>
<keyword evidence="1" id="KW-0732">Signal</keyword>
<evidence type="ECO:0000313" key="2">
    <source>
        <dbReference type="Proteomes" id="UP001652628"/>
    </source>
</evidence>
<keyword evidence="2" id="KW-1185">Reference proteome</keyword>
<feature type="chain" id="PRO_5047474884" description="Secreted protein" evidence="1">
    <location>
        <begin position="20"/>
        <end position="79"/>
    </location>
</feature>
<gene>
    <name evidence="3" type="primary">LOC108008924</name>
</gene>
<dbReference type="Proteomes" id="UP001652628">
    <property type="component" value="Chromosome 2R"/>
</dbReference>